<gene>
    <name evidence="1" type="ORF">M997_1145</name>
</gene>
<dbReference type="InterPro" id="IPR025560">
    <property type="entry name" value="Imm22"/>
</dbReference>
<protein>
    <recommendedName>
        <fullName evidence="3">Immunity protein 22</fullName>
    </recommendedName>
</protein>
<organism evidence="1 2">
    <name type="scientific">Proteus hauseri ATCC 700826</name>
    <dbReference type="NCBI Taxonomy" id="1354271"/>
    <lineage>
        <taxon>Bacteria</taxon>
        <taxon>Pseudomonadati</taxon>
        <taxon>Pseudomonadota</taxon>
        <taxon>Gammaproteobacteria</taxon>
        <taxon>Enterobacterales</taxon>
        <taxon>Morganellaceae</taxon>
        <taxon>Proteus</taxon>
    </lineage>
</organism>
<dbReference type="EMBL" id="LXEV01000016">
    <property type="protein sequence ID" value="OAT48682.1"/>
    <property type="molecule type" value="Genomic_DNA"/>
</dbReference>
<proteinExistence type="predicted"/>
<dbReference type="RefSeq" id="WP_064719150.1">
    <property type="nucleotide sequence ID" value="NZ_LXEV01000016.1"/>
</dbReference>
<evidence type="ECO:0000313" key="1">
    <source>
        <dbReference type="EMBL" id="OAT48682.1"/>
    </source>
</evidence>
<evidence type="ECO:0008006" key="3">
    <source>
        <dbReference type="Google" id="ProtNLM"/>
    </source>
</evidence>
<reference evidence="1 2" key="1">
    <citation type="submission" date="2016-04" db="EMBL/GenBank/DDBJ databases">
        <title>ATOL: Assembling a taxonomically balanced genome-scale reconstruction of the evolutionary history of the Enterobacteriaceae.</title>
        <authorList>
            <person name="Plunkett G.III."/>
            <person name="Neeno-Eckwall E.C."/>
            <person name="Glasner J.D."/>
            <person name="Perna N.T."/>
        </authorList>
    </citation>
    <scope>NUCLEOTIDE SEQUENCE [LARGE SCALE GENOMIC DNA]</scope>
    <source>
        <strain evidence="1 2">ATCC 700826</strain>
    </source>
</reference>
<accession>A0AAJ3HU56</accession>
<comment type="caution">
    <text evidence="1">The sequence shown here is derived from an EMBL/GenBank/DDBJ whole genome shotgun (WGS) entry which is preliminary data.</text>
</comment>
<sequence length="128" mass="14806">MENKVHLWIGSNFASDAEYLDYFELDYLEAGIDDPNYKICEFCQDLGITWYDHDFIGVIPRYQNNVTLDEILLEAAVDERELSLVKAKCETLGIESANAIFWYQDPELSISENKSYNNLKYIGLFNGD</sequence>
<dbReference type="Proteomes" id="UP000078250">
    <property type="component" value="Unassembled WGS sequence"/>
</dbReference>
<keyword evidence="2" id="KW-1185">Reference proteome</keyword>
<dbReference type="Pfam" id="PF14112">
    <property type="entry name" value="DUF4284"/>
    <property type="match status" value="1"/>
</dbReference>
<name>A0AAJ3HU56_PROHU</name>
<dbReference type="AlphaFoldDB" id="A0AAJ3HU56"/>
<evidence type="ECO:0000313" key="2">
    <source>
        <dbReference type="Proteomes" id="UP000078250"/>
    </source>
</evidence>